<dbReference type="SMART" id="SM00028">
    <property type="entry name" value="TPR"/>
    <property type="match status" value="2"/>
</dbReference>
<feature type="repeat" description="TPR" evidence="3">
    <location>
        <begin position="80"/>
        <end position="113"/>
    </location>
</feature>
<dbReference type="PANTHER" id="PTHR22767:SF2">
    <property type="entry name" value="N(ALPHA)-ACETYLTRANSFERASE 15_16, ISOFORM A"/>
    <property type="match status" value="1"/>
</dbReference>
<accession>A0A0A9XFE3</accession>
<proteinExistence type="predicted"/>
<evidence type="ECO:0000256" key="1">
    <source>
        <dbReference type="ARBA" id="ARBA00022737"/>
    </source>
</evidence>
<sequence length="412" mass="46457">MVVKTSKEDLVLYQQIPKCYLKKKYKQGIKIADRLLSKECSLVVFSKTLAWKSLFWGLLGKPDVGMKNIQKALKKDGQSSLCWHVYGKLRTLNGEFEKAIDCYKNALAIAPDSVGVTKDLGLAQVQIGDMDGFKMATGTVLKSMPQSRHSWISFAVASHVSGDLEGALNVLSSFHNQEPNKIMKLKPWDLSELLLYQNHLIRLTGDVGQALAHLLENRSRIVDTLSTEESLMHMYVQTGQYQEALSIVQTLLNKNPNNLDYYNNLFTALKLKNDSSKADILETLLTNYPDALTPKLLFLQYATGKKFINFASGFIKQQLSKGSVNVFSSIRCVMKNEVKKDYIKLFLSKHKAALNKNLTNSSNRKTENELFSNIICTVRILQHEGNHVAAFGCYQEGNIDKSTGFRRLHYQS</sequence>
<evidence type="ECO:0000256" key="2">
    <source>
        <dbReference type="ARBA" id="ARBA00022803"/>
    </source>
</evidence>
<dbReference type="GO" id="GO:0031415">
    <property type="term" value="C:NatA complex"/>
    <property type="evidence" value="ECO:0007669"/>
    <property type="project" value="TreeGrafter"/>
</dbReference>
<dbReference type="GO" id="GO:0016740">
    <property type="term" value="F:transferase activity"/>
    <property type="evidence" value="ECO:0007669"/>
    <property type="project" value="UniProtKB-KW"/>
</dbReference>
<dbReference type="InterPro" id="IPR011990">
    <property type="entry name" value="TPR-like_helical_dom_sf"/>
</dbReference>
<dbReference type="PROSITE" id="PS50005">
    <property type="entry name" value="TPR"/>
    <property type="match status" value="2"/>
</dbReference>
<keyword evidence="2 3" id="KW-0802">TPR repeat</keyword>
<reference evidence="4" key="2">
    <citation type="submission" date="2014-07" db="EMBL/GenBank/DDBJ databases">
        <authorList>
            <person name="Hull J."/>
        </authorList>
    </citation>
    <scope>NUCLEOTIDE SEQUENCE</scope>
</reference>
<organism evidence="4">
    <name type="scientific">Lygus hesperus</name>
    <name type="common">Western plant bug</name>
    <dbReference type="NCBI Taxonomy" id="30085"/>
    <lineage>
        <taxon>Eukaryota</taxon>
        <taxon>Metazoa</taxon>
        <taxon>Ecdysozoa</taxon>
        <taxon>Arthropoda</taxon>
        <taxon>Hexapoda</taxon>
        <taxon>Insecta</taxon>
        <taxon>Pterygota</taxon>
        <taxon>Neoptera</taxon>
        <taxon>Paraneoptera</taxon>
        <taxon>Hemiptera</taxon>
        <taxon>Heteroptera</taxon>
        <taxon>Panheteroptera</taxon>
        <taxon>Cimicomorpha</taxon>
        <taxon>Miridae</taxon>
        <taxon>Mirini</taxon>
        <taxon>Lygus</taxon>
    </lineage>
</organism>
<name>A0A0A9XFE3_LYGHE</name>
<dbReference type="Gene3D" id="1.25.40.1040">
    <property type="match status" value="1"/>
</dbReference>
<dbReference type="InterPro" id="IPR021183">
    <property type="entry name" value="NatA_aux_su"/>
</dbReference>
<feature type="repeat" description="TPR" evidence="3">
    <location>
        <begin position="225"/>
        <end position="258"/>
    </location>
</feature>
<protein>
    <submittedName>
        <fullName evidence="4">N-alpha-acetyltransferase 15, NatA auxiliary subunit</fullName>
    </submittedName>
</protein>
<keyword evidence="4" id="KW-0808">Transferase</keyword>
<evidence type="ECO:0000256" key="3">
    <source>
        <dbReference type="PROSITE-ProRule" id="PRU00339"/>
    </source>
</evidence>
<dbReference type="SUPFAM" id="SSF48452">
    <property type="entry name" value="TPR-like"/>
    <property type="match status" value="1"/>
</dbReference>
<reference evidence="4" key="1">
    <citation type="journal article" date="2014" name="PLoS ONE">
        <title>Transcriptome-Based Identification of ABC Transporters in the Western Tarnished Plant Bug Lygus hesperus.</title>
        <authorList>
            <person name="Hull J.J."/>
            <person name="Chaney K."/>
            <person name="Geib S.M."/>
            <person name="Fabrick J.A."/>
            <person name="Brent C.S."/>
            <person name="Walsh D."/>
            <person name="Lavine L.C."/>
        </authorList>
    </citation>
    <scope>NUCLEOTIDE SEQUENCE</scope>
</reference>
<evidence type="ECO:0000313" key="4">
    <source>
        <dbReference type="EMBL" id="JAG18674.1"/>
    </source>
</evidence>
<dbReference type="InterPro" id="IPR019734">
    <property type="entry name" value="TPR_rpt"/>
</dbReference>
<dbReference type="PANTHER" id="PTHR22767">
    <property type="entry name" value="N-TERMINAL ACETYLTRANSFERASE-RELATED"/>
    <property type="match status" value="1"/>
</dbReference>
<gene>
    <name evidence="4" type="primary">NAA15_1</name>
    <name evidence="4" type="ORF">CM83_7933</name>
</gene>
<dbReference type="Pfam" id="PF12569">
    <property type="entry name" value="NatA_aux_su"/>
    <property type="match status" value="1"/>
</dbReference>
<keyword evidence="1" id="KW-0677">Repeat</keyword>
<dbReference type="EMBL" id="GBHO01024930">
    <property type="protein sequence ID" value="JAG18674.1"/>
    <property type="molecule type" value="Transcribed_RNA"/>
</dbReference>
<dbReference type="AlphaFoldDB" id="A0A0A9XFE3"/>